<dbReference type="PANTHER" id="PTHR35191">
    <property type="entry name" value="PROPHAGE SIDE TAIL FIBER PROTEIN HOMOLOG STFQ-RELATED"/>
    <property type="match status" value="1"/>
</dbReference>
<evidence type="ECO:0000313" key="8">
    <source>
        <dbReference type="Proteomes" id="UP000041314"/>
    </source>
</evidence>
<evidence type="ECO:0000313" key="7">
    <source>
        <dbReference type="EMBL" id="EDG5290401.1"/>
    </source>
</evidence>
<dbReference type="InterPro" id="IPR011083">
    <property type="entry name" value="Phage_tail_collar_dom"/>
</dbReference>
<reference evidence="7" key="2">
    <citation type="submission" date="2018-07" db="EMBL/GenBank/DDBJ databases">
        <authorList>
            <person name="Ashton P.M."/>
            <person name="Dallman T."/>
            <person name="Nair S."/>
            <person name="De Pinna E."/>
            <person name="Peters T."/>
            <person name="Grant K."/>
        </authorList>
    </citation>
    <scope>NUCLEOTIDE SEQUENCE</scope>
    <source>
        <strain evidence="6">136768</strain>
        <strain evidence="7">138330</strain>
        <strain evidence="4">598023</strain>
        <strain evidence="5">692616</strain>
    </source>
</reference>
<name>A0A630YET6_SALET</name>
<dbReference type="Proteomes" id="UP000839929">
    <property type="component" value="Unassembled WGS sequence"/>
</dbReference>
<evidence type="ECO:0000313" key="3">
    <source>
        <dbReference type="EMBL" id="CNT62737.1"/>
    </source>
</evidence>
<evidence type="ECO:0000313" key="4">
    <source>
        <dbReference type="EMBL" id="ECA2722142.1"/>
    </source>
</evidence>
<dbReference type="EMBL" id="AAIKGE010000004">
    <property type="protein sequence ID" value="ECF1445990.1"/>
    <property type="molecule type" value="Genomic_DNA"/>
</dbReference>
<proteinExistence type="predicted"/>
<accession>A0A630YET6</accession>
<dbReference type="Proteomes" id="UP000041314">
    <property type="component" value="Unassembled WGS sequence"/>
</dbReference>
<evidence type="ECO:0000313" key="2">
    <source>
        <dbReference type="EMBL" id="CNT58401.1"/>
    </source>
</evidence>
<dbReference type="Gene3D" id="3.90.1340.10">
    <property type="entry name" value="Phage tail collar domain"/>
    <property type="match status" value="1"/>
</dbReference>
<dbReference type="SUPFAM" id="SSF88874">
    <property type="entry name" value="Receptor-binding domain of short tail fibre protein gp12"/>
    <property type="match status" value="1"/>
</dbReference>
<dbReference type="InterPro" id="IPR051934">
    <property type="entry name" value="Phage_Tail_Fiber_Structural"/>
</dbReference>
<evidence type="ECO:0000313" key="9">
    <source>
        <dbReference type="Proteomes" id="UP000042394"/>
    </source>
</evidence>
<evidence type="ECO:0000259" key="1">
    <source>
        <dbReference type="Pfam" id="PF07484"/>
    </source>
</evidence>
<evidence type="ECO:0000313" key="6">
    <source>
        <dbReference type="EMBL" id="EDG4994052.1"/>
    </source>
</evidence>
<sequence>MHRIDTLTAVKDKFGPGKNGFTDGSLRTGRLATWLNSDMWDAVQEEICHVIEGAGIALNKKEHNQLFLAVLALIGKKALLKENNLSDIPDKQQALVNLGLSGVVANLYPVGAPIPWPSDALPDGGYAFMYGQAFDKSAYPLLARAHPSGIIPDMRGWTIKGKPAGRAVLSQEMDGNKAHGHTARALETDLGTKTTSHFDYGTKTTSEDGEHVHEFGGRVWSYWGDSNHLSLHVGSGEWTKAGGRHVHTINIGGHVHTVWIGPHGHVVIVDQDGNPETTVKNIAFNYIVRLA</sequence>
<dbReference type="EMBL" id="AAMEML010000026">
    <property type="protein sequence ID" value="EDG5290401.1"/>
    <property type="molecule type" value="Genomic_DNA"/>
</dbReference>
<dbReference type="AlphaFoldDB" id="A0A630YET6"/>
<evidence type="ECO:0000313" key="5">
    <source>
        <dbReference type="EMBL" id="ECF1445990.1"/>
    </source>
</evidence>
<protein>
    <submittedName>
        <fullName evidence="2">Phage tail fiber protein</fullName>
    </submittedName>
</protein>
<gene>
    <name evidence="6" type="ORF">B7N01_06380</name>
    <name evidence="7" type="ORF">B7N80_18665</name>
    <name evidence="5" type="ORF">E0916_08470</name>
    <name evidence="4" type="ORF">EJV93_13165</name>
    <name evidence="3" type="ORF">ERS008198_00433</name>
    <name evidence="2" type="ORF">ERS008207_00180</name>
</gene>
<dbReference type="EMBL" id="AAHTVM010000006">
    <property type="protein sequence ID" value="ECA2722142.1"/>
    <property type="molecule type" value="Genomic_DNA"/>
</dbReference>
<feature type="domain" description="Phage tail collar" evidence="1">
    <location>
        <begin position="111"/>
        <end position="159"/>
    </location>
</feature>
<reference evidence="8 9" key="1">
    <citation type="submission" date="2015-03" db="EMBL/GenBank/DDBJ databases">
        <authorList>
            <consortium name="Pathogen Informatics"/>
        </authorList>
    </citation>
    <scope>NUCLEOTIDE SEQUENCE [LARGE SCALE GENOMIC DNA]</scope>
    <source>
        <strain evidence="3 8">A1104</strain>
        <strain evidence="2 9">D4891</strain>
    </source>
</reference>
<dbReference type="InterPro" id="IPR037053">
    <property type="entry name" value="Phage_tail_collar_dom_sf"/>
</dbReference>
<dbReference type="EMBL" id="CQPD01000001">
    <property type="protein sequence ID" value="CNT58401.1"/>
    <property type="molecule type" value="Genomic_DNA"/>
</dbReference>
<dbReference type="PANTHER" id="PTHR35191:SF1">
    <property type="entry name" value="PROPHAGE SIDE TAIL FIBER PROTEIN HOMOLOG STFQ-RELATED"/>
    <property type="match status" value="1"/>
</dbReference>
<dbReference type="EMBL" id="AAMEJW010000004">
    <property type="protein sequence ID" value="EDG4994052.1"/>
    <property type="molecule type" value="Genomic_DNA"/>
</dbReference>
<dbReference type="EMBL" id="CQPA01000002">
    <property type="protein sequence ID" value="CNT62737.1"/>
    <property type="molecule type" value="Genomic_DNA"/>
</dbReference>
<dbReference type="Proteomes" id="UP000042394">
    <property type="component" value="Unassembled WGS sequence"/>
</dbReference>
<organism evidence="7">
    <name type="scientific">Salmonella enterica subsp. enterica serovar Bovismorbificans</name>
    <dbReference type="NCBI Taxonomy" id="58097"/>
    <lineage>
        <taxon>Bacteria</taxon>
        <taxon>Pseudomonadati</taxon>
        <taxon>Pseudomonadota</taxon>
        <taxon>Gammaproteobacteria</taxon>
        <taxon>Enterobacterales</taxon>
        <taxon>Enterobacteriaceae</taxon>
        <taxon>Salmonella</taxon>
    </lineage>
</organism>
<dbReference type="Pfam" id="PF07484">
    <property type="entry name" value="Collar"/>
    <property type="match status" value="1"/>
</dbReference>